<organism evidence="2 3">
    <name type="scientific">Hydrotalea sandarakina</name>
    <dbReference type="NCBI Taxonomy" id="1004304"/>
    <lineage>
        <taxon>Bacteria</taxon>
        <taxon>Pseudomonadati</taxon>
        <taxon>Bacteroidota</taxon>
        <taxon>Chitinophagia</taxon>
        <taxon>Chitinophagales</taxon>
        <taxon>Chitinophagaceae</taxon>
        <taxon>Hydrotalea</taxon>
    </lineage>
</organism>
<reference evidence="2 3" key="1">
    <citation type="submission" date="2018-06" db="EMBL/GenBank/DDBJ databases">
        <title>Genomic Encyclopedia of Archaeal and Bacterial Type Strains, Phase II (KMG-II): from individual species to whole genera.</title>
        <authorList>
            <person name="Goeker M."/>
        </authorList>
    </citation>
    <scope>NUCLEOTIDE SEQUENCE [LARGE SCALE GENOMIC DNA]</scope>
    <source>
        <strain evidence="2 3">DSM 23241</strain>
    </source>
</reference>
<feature type="transmembrane region" description="Helical" evidence="1">
    <location>
        <begin position="173"/>
        <end position="192"/>
    </location>
</feature>
<protein>
    <recommendedName>
        <fullName evidence="4">CCDC81-like prokaryotic HU domain-containing protein</fullName>
    </recommendedName>
</protein>
<dbReference type="EMBL" id="QKZV01000001">
    <property type="protein sequence ID" value="PZX65536.1"/>
    <property type="molecule type" value="Genomic_DNA"/>
</dbReference>
<keyword evidence="1" id="KW-0812">Transmembrane</keyword>
<dbReference type="RefSeq" id="WP_111293024.1">
    <property type="nucleotide sequence ID" value="NZ_QKZV01000001.1"/>
</dbReference>
<dbReference type="OrthoDB" id="651103at2"/>
<keyword evidence="1" id="KW-0472">Membrane</keyword>
<sequence length="193" mass="21351">MKELLLPYLLVNERLGIPGLGLFQLIKDKPSVNWAQKSVSAPATQISFSTETVEADHQFYKSIAAQLNITEVAAIQLFTDYTYELKIQLQQGGVLLPGIGTLLLNPDGEVLFRPLQNNMALQQTLSFQQIKIVSAKAAENIPSRQSILANIPAVETNSSVEEVSDEMIQKDRWWIYAIILTIIGIAALVIALM</sequence>
<evidence type="ECO:0000256" key="1">
    <source>
        <dbReference type="SAM" id="Phobius"/>
    </source>
</evidence>
<keyword evidence="1" id="KW-1133">Transmembrane helix</keyword>
<accession>A0A2W7S388</accession>
<evidence type="ECO:0000313" key="3">
    <source>
        <dbReference type="Proteomes" id="UP000249720"/>
    </source>
</evidence>
<comment type="caution">
    <text evidence="2">The sequence shown here is derived from an EMBL/GenBank/DDBJ whole genome shotgun (WGS) entry which is preliminary data.</text>
</comment>
<dbReference type="Proteomes" id="UP000249720">
    <property type="component" value="Unassembled WGS sequence"/>
</dbReference>
<name>A0A2W7S388_9BACT</name>
<gene>
    <name evidence="2" type="ORF">LX80_00024</name>
</gene>
<proteinExistence type="predicted"/>
<evidence type="ECO:0008006" key="4">
    <source>
        <dbReference type="Google" id="ProtNLM"/>
    </source>
</evidence>
<keyword evidence="3" id="KW-1185">Reference proteome</keyword>
<dbReference type="AlphaFoldDB" id="A0A2W7S388"/>
<evidence type="ECO:0000313" key="2">
    <source>
        <dbReference type="EMBL" id="PZX65536.1"/>
    </source>
</evidence>